<dbReference type="GO" id="GO:0004534">
    <property type="term" value="F:5'-3' RNA exonuclease activity"/>
    <property type="evidence" value="ECO:0007669"/>
    <property type="project" value="UniProtKB-UniRule"/>
</dbReference>
<dbReference type="EMBL" id="AGXA01000004">
    <property type="protein sequence ID" value="EKU94185.1"/>
    <property type="molecule type" value="Genomic_DNA"/>
</dbReference>
<evidence type="ECO:0000256" key="11">
    <source>
        <dbReference type="ARBA" id="ARBA00022884"/>
    </source>
</evidence>
<comment type="subunit">
    <text evidence="12">Homodimer, may be a subunit of the RNA degradosome.</text>
</comment>
<keyword evidence="15" id="KW-1185">Reference proteome</keyword>
<evidence type="ECO:0000256" key="2">
    <source>
        <dbReference type="ARBA" id="ARBA00004496"/>
    </source>
</evidence>
<keyword evidence="7 12" id="KW-0255">Endonuclease</keyword>
<reference evidence="14 15" key="1">
    <citation type="submission" date="2012-09" db="EMBL/GenBank/DDBJ databases">
        <title>The Genome Sequence of Alloiococcus otitis ATCC 51267.</title>
        <authorList>
            <consortium name="The Broad Institute Genome Sequencing Platform"/>
            <person name="Earl A."/>
            <person name="Ward D."/>
            <person name="Feldgarden M."/>
            <person name="Gevers D."/>
            <person name="Huys G."/>
            <person name="Walker B."/>
            <person name="Young S.K."/>
            <person name="Zeng Q."/>
            <person name="Gargeya S."/>
            <person name="Fitzgerald M."/>
            <person name="Haas B."/>
            <person name="Abouelleil A."/>
            <person name="Alvarado L."/>
            <person name="Arachchi H.M."/>
            <person name="Berlin A.M."/>
            <person name="Chapman S.B."/>
            <person name="Goldberg J."/>
            <person name="Griggs A."/>
            <person name="Gujja S."/>
            <person name="Hansen M."/>
            <person name="Howarth C."/>
            <person name="Imamovic A."/>
            <person name="Larimer J."/>
            <person name="McCowen C."/>
            <person name="Montmayeur A."/>
            <person name="Murphy C."/>
            <person name="Neiman D."/>
            <person name="Pearson M."/>
            <person name="Priest M."/>
            <person name="Roberts A."/>
            <person name="Saif S."/>
            <person name="Shea T."/>
            <person name="Sisk P."/>
            <person name="Sykes S."/>
            <person name="Wortman J."/>
            <person name="Nusbaum C."/>
            <person name="Birren B."/>
        </authorList>
    </citation>
    <scope>NUCLEOTIDE SEQUENCE [LARGE SCALE GENOMIC DNA]</scope>
    <source>
        <strain evidence="14 15">ATCC 51267</strain>
    </source>
</reference>
<dbReference type="InterPro" id="IPR036866">
    <property type="entry name" value="RibonucZ/Hydroxyglut_hydro"/>
</dbReference>
<evidence type="ECO:0000256" key="3">
    <source>
        <dbReference type="ARBA" id="ARBA00022490"/>
    </source>
</evidence>
<evidence type="ECO:0000256" key="10">
    <source>
        <dbReference type="ARBA" id="ARBA00022839"/>
    </source>
</evidence>
<dbReference type="GO" id="GO:0003723">
    <property type="term" value="F:RNA binding"/>
    <property type="evidence" value="ECO:0007669"/>
    <property type="project" value="UniProtKB-UniRule"/>
</dbReference>
<dbReference type="GO" id="GO:0008270">
    <property type="term" value="F:zinc ion binding"/>
    <property type="evidence" value="ECO:0007669"/>
    <property type="project" value="InterPro"/>
</dbReference>
<evidence type="ECO:0000256" key="1">
    <source>
        <dbReference type="ARBA" id="ARBA00001947"/>
    </source>
</evidence>
<dbReference type="Pfam" id="PF22505">
    <property type="entry name" value="RNase_J_b_CASP"/>
    <property type="match status" value="1"/>
</dbReference>
<dbReference type="PATRIC" id="fig|883081.3.peg.218"/>
<dbReference type="Pfam" id="PF00753">
    <property type="entry name" value="Lactamase_B"/>
    <property type="match status" value="1"/>
</dbReference>
<dbReference type="InterPro" id="IPR011108">
    <property type="entry name" value="RMMBL"/>
</dbReference>
<dbReference type="NCBIfam" id="TIGR00649">
    <property type="entry name" value="MG423"/>
    <property type="match status" value="1"/>
</dbReference>
<proteinExistence type="inferred from homology"/>
<name>K9EY78_9LACT</name>
<dbReference type="InterPro" id="IPR001279">
    <property type="entry name" value="Metallo-B-lactamas"/>
</dbReference>
<protein>
    <recommendedName>
        <fullName evidence="12">Ribonuclease J</fullName>
        <shortName evidence="12">RNase J</shortName>
        <ecNumber evidence="12">3.1.-.-</ecNumber>
    </recommendedName>
</protein>
<keyword evidence="5 12" id="KW-0540">Nuclease</keyword>
<dbReference type="PANTHER" id="PTHR43694">
    <property type="entry name" value="RIBONUCLEASE J"/>
    <property type="match status" value="1"/>
</dbReference>
<evidence type="ECO:0000256" key="8">
    <source>
        <dbReference type="ARBA" id="ARBA00022801"/>
    </source>
</evidence>
<dbReference type="CDD" id="cd07714">
    <property type="entry name" value="RNaseJ_MBL-fold"/>
    <property type="match status" value="1"/>
</dbReference>
<dbReference type="GO" id="GO:0006364">
    <property type="term" value="P:rRNA processing"/>
    <property type="evidence" value="ECO:0007669"/>
    <property type="project" value="UniProtKB-UniRule"/>
</dbReference>
<keyword evidence="10 12" id="KW-0269">Exonuclease</keyword>
<comment type="caution">
    <text evidence="12">Lacks conserved residue(s) required for the propagation of feature annotation.</text>
</comment>
<comment type="subcellular location">
    <subcellularLocation>
        <location evidence="2 12">Cytoplasm</location>
    </subcellularLocation>
</comment>
<evidence type="ECO:0000259" key="13">
    <source>
        <dbReference type="SMART" id="SM00849"/>
    </source>
</evidence>
<evidence type="ECO:0000313" key="14">
    <source>
        <dbReference type="EMBL" id="EKU94185.1"/>
    </source>
</evidence>
<evidence type="ECO:0000313" key="15">
    <source>
        <dbReference type="Proteomes" id="UP000009875"/>
    </source>
</evidence>
<evidence type="ECO:0000256" key="6">
    <source>
        <dbReference type="ARBA" id="ARBA00022723"/>
    </source>
</evidence>
<dbReference type="HOGENOM" id="CLU_008727_3_1_9"/>
<evidence type="ECO:0000256" key="9">
    <source>
        <dbReference type="ARBA" id="ARBA00022833"/>
    </source>
</evidence>
<dbReference type="SMART" id="SM00849">
    <property type="entry name" value="Lactamase_B"/>
    <property type="match status" value="1"/>
</dbReference>
<dbReference type="Pfam" id="PF07521">
    <property type="entry name" value="RMMBL"/>
    <property type="match status" value="1"/>
</dbReference>
<evidence type="ECO:0000256" key="12">
    <source>
        <dbReference type="HAMAP-Rule" id="MF_01491"/>
    </source>
</evidence>
<accession>K9EY78</accession>
<dbReference type="SUPFAM" id="SSF56281">
    <property type="entry name" value="Metallo-hydrolase/oxidoreductase"/>
    <property type="match status" value="1"/>
</dbReference>
<comment type="similarity">
    <text evidence="12">Belongs to the metallo-beta-lactamase superfamily. RNA-metabolizing metallo-beta-lactamase-like family. Bacterial RNase J subfamily.</text>
</comment>
<dbReference type="GO" id="GO:0004521">
    <property type="term" value="F:RNA endonuclease activity"/>
    <property type="evidence" value="ECO:0007669"/>
    <property type="project" value="UniProtKB-UniRule"/>
</dbReference>
<dbReference type="AlphaFoldDB" id="K9EY78"/>
<dbReference type="Proteomes" id="UP000009875">
    <property type="component" value="Unassembled WGS sequence"/>
</dbReference>
<keyword evidence="3 12" id="KW-0963">Cytoplasm</keyword>
<dbReference type="EC" id="3.1.-.-" evidence="12"/>
<evidence type="ECO:0000256" key="7">
    <source>
        <dbReference type="ARBA" id="ARBA00022759"/>
    </source>
</evidence>
<dbReference type="HAMAP" id="MF_01491">
    <property type="entry name" value="RNase_J_bact"/>
    <property type="match status" value="1"/>
</dbReference>
<sequence>MSKIKIIPLGGIRENSKSMYIVEVEDQIFILDVGLMYPENELFGIDAVIPDFTYLRENADRIAGVFLSHGHEDAIGGLPYLLDEFDLPVFGSELTIELAKLQNQNHGNSNFDDFHVVGQDTEIDFDGILINFFQVTHTIPESMGISIRTDEGNIVYTGNFKFDQSAHGPYKTDFNRISDIGKEGVFALLSSSIEAESQEENVSDKRVQKVVNESFIQTDGRIIVAAVKSNILRIQQILNAASLTNRKIFVTGNQLTDILDTAVKLKKLFLPEKNLIKPISEIDKYRDDQIVVLETGSSGEPIKTLRRMATKQHQHVNLKEDDLVYIATSPSIAMEVTVAETENLIYRAGARVEKISDKIKASGHATPEDLQLMINLLNPRFFIPVQGEYRMLAAHADLAHEAGINYSHIFLLSNGEVLEYHKGKMSSTGEVPADDTLVDGIGIGDVGNIVLRDRRLLSDDGILVAVVTIDRKKQKIVADPHIVTRGFIFVKENYDLINEANAIVKKVVKKNLKDNDFDWSSIKSDIRDDLSDYLFKQTKRNPIILPVIMEVNQRRWYDN</sequence>
<dbReference type="InterPro" id="IPR030854">
    <property type="entry name" value="RNase_J_bac"/>
</dbReference>
<feature type="domain" description="Metallo-beta-lactamase" evidence="13">
    <location>
        <begin position="16"/>
        <end position="219"/>
    </location>
</feature>
<dbReference type="Gene3D" id="3.10.20.580">
    <property type="match status" value="1"/>
</dbReference>
<keyword evidence="11 12" id="KW-0694">RNA-binding</keyword>
<dbReference type="eggNOG" id="COG0595">
    <property type="taxonomic scope" value="Bacteria"/>
</dbReference>
<keyword evidence="9" id="KW-0862">Zinc</keyword>
<gene>
    <name evidence="12" type="primary">rnj</name>
    <name evidence="14" type="ORF">HMPREF9698_00217</name>
</gene>
<keyword evidence="4 12" id="KW-0698">rRNA processing</keyword>
<dbReference type="PANTHER" id="PTHR43694:SF4">
    <property type="entry name" value="RIBONUCLEASE J 2"/>
    <property type="match status" value="1"/>
</dbReference>
<comment type="cofactor">
    <cofactor evidence="1">
        <name>Zn(2+)</name>
        <dbReference type="ChEBI" id="CHEBI:29105"/>
    </cofactor>
</comment>
<dbReference type="Pfam" id="PF17770">
    <property type="entry name" value="RNase_J_C"/>
    <property type="match status" value="1"/>
</dbReference>
<dbReference type="RefSeq" id="WP_003776469.1">
    <property type="nucleotide sequence ID" value="NZ_JH992957.1"/>
</dbReference>
<dbReference type="OrthoDB" id="9758375at2"/>
<dbReference type="InterPro" id="IPR041636">
    <property type="entry name" value="RNase_J_C"/>
</dbReference>
<keyword evidence="6" id="KW-0479">Metal-binding</keyword>
<dbReference type="InterPro" id="IPR042173">
    <property type="entry name" value="RNase_J_2"/>
</dbReference>
<dbReference type="FunFam" id="3.10.20.580:FF:000001">
    <property type="entry name" value="Ribonuclease J"/>
    <property type="match status" value="1"/>
</dbReference>
<comment type="function">
    <text evidence="12">An RNase that has 5'-3' exonuclease and possibly endonuclease activity. Involved in maturation of rRNA and in some organisms also mRNA maturation and/or decay.</text>
</comment>
<evidence type="ECO:0000256" key="4">
    <source>
        <dbReference type="ARBA" id="ARBA00022552"/>
    </source>
</evidence>
<comment type="caution">
    <text evidence="14">The sequence shown here is derived from an EMBL/GenBank/DDBJ whole genome shotgun (WGS) entry which is preliminary data.</text>
</comment>
<dbReference type="GO" id="GO:0005737">
    <property type="term" value="C:cytoplasm"/>
    <property type="evidence" value="ECO:0007669"/>
    <property type="project" value="UniProtKB-SubCell"/>
</dbReference>
<dbReference type="Gene3D" id="3.60.15.10">
    <property type="entry name" value="Ribonuclease Z/Hydroxyacylglutathione hydrolase-like"/>
    <property type="match status" value="1"/>
</dbReference>
<dbReference type="InterPro" id="IPR055132">
    <property type="entry name" value="RNase_J_b_CASP"/>
</dbReference>
<evidence type="ECO:0000256" key="5">
    <source>
        <dbReference type="ARBA" id="ARBA00022722"/>
    </source>
</evidence>
<dbReference type="InterPro" id="IPR004613">
    <property type="entry name" value="RNase_J"/>
</dbReference>
<organism evidence="14 15">
    <name type="scientific">Alloiococcus otitis ATCC 51267</name>
    <dbReference type="NCBI Taxonomy" id="883081"/>
    <lineage>
        <taxon>Bacteria</taxon>
        <taxon>Bacillati</taxon>
        <taxon>Bacillota</taxon>
        <taxon>Bacilli</taxon>
        <taxon>Lactobacillales</taxon>
        <taxon>Carnobacteriaceae</taxon>
        <taxon>Alloiococcus</taxon>
    </lineage>
</organism>
<dbReference type="STRING" id="883081.HMPREF9698_00217"/>
<keyword evidence="8 12" id="KW-0378">Hydrolase</keyword>
<dbReference type="Gene3D" id="3.40.50.10710">
    <property type="entry name" value="Metallo-hydrolase/oxidoreductase"/>
    <property type="match status" value="1"/>
</dbReference>